<proteinExistence type="predicted"/>
<evidence type="ECO:0000256" key="2">
    <source>
        <dbReference type="ARBA" id="ARBA00023015"/>
    </source>
</evidence>
<keyword evidence="1" id="KW-0678">Repressor</keyword>
<evidence type="ECO:0000313" key="8">
    <source>
        <dbReference type="Proteomes" id="UP000198900"/>
    </source>
</evidence>
<evidence type="ECO:0000256" key="5">
    <source>
        <dbReference type="PROSITE-ProRule" id="PRU00335"/>
    </source>
</evidence>
<feature type="DNA-binding region" description="H-T-H motif" evidence="5">
    <location>
        <begin position="44"/>
        <end position="63"/>
    </location>
</feature>
<dbReference type="InterPro" id="IPR050109">
    <property type="entry name" value="HTH-type_TetR-like_transc_reg"/>
</dbReference>
<evidence type="ECO:0000259" key="6">
    <source>
        <dbReference type="PROSITE" id="PS50977"/>
    </source>
</evidence>
<dbReference type="Pfam" id="PF00440">
    <property type="entry name" value="TetR_N"/>
    <property type="match status" value="1"/>
</dbReference>
<dbReference type="Pfam" id="PF17932">
    <property type="entry name" value="TetR_C_24"/>
    <property type="match status" value="1"/>
</dbReference>
<sequence length="243" mass="26813">MRTNDISLKNKVLTQRPTRNAAQRQLILDEASLLFIKKGFAGTNLHEIADAAGLTRTAIYHYFPSKESILEALTAEVTEEAGLLAQSVAERDPLPAHDALRQLILLHAGLILSHPLQFRVVERSEASLPEPHRAAAQAARRVVFDQFVNAIQRGMDEGRFRQVDARVATFSIIGMCNWCAWWFGRGGDLSAEQVASIVADFGLHALLPEKNIKQGAQCVGETLQQIKEGLSLLERQLTKVTGP</sequence>
<organism evidence="7 8">
    <name type="scientific">Paraburkholderia steynii</name>
    <dbReference type="NCBI Taxonomy" id="1245441"/>
    <lineage>
        <taxon>Bacteria</taxon>
        <taxon>Pseudomonadati</taxon>
        <taxon>Pseudomonadota</taxon>
        <taxon>Betaproteobacteria</taxon>
        <taxon>Burkholderiales</taxon>
        <taxon>Burkholderiaceae</taxon>
        <taxon>Paraburkholderia</taxon>
    </lineage>
</organism>
<keyword evidence="2" id="KW-0805">Transcription regulation</keyword>
<dbReference type="PROSITE" id="PS50977">
    <property type="entry name" value="HTH_TETR_2"/>
    <property type="match status" value="1"/>
</dbReference>
<name>A0A7Z7BCN6_9BURK</name>
<dbReference type="AlphaFoldDB" id="A0A7Z7BCN6"/>
<dbReference type="SUPFAM" id="SSF48498">
    <property type="entry name" value="Tetracyclin repressor-like, C-terminal domain"/>
    <property type="match status" value="1"/>
</dbReference>
<evidence type="ECO:0000256" key="4">
    <source>
        <dbReference type="ARBA" id="ARBA00023163"/>
    </source>
</evidence>
<keyword evidence="8" id="KW-1185">Reference proteome</keyword>
<feature type="domain" description="HTH tetR-type" evidence="6">
    <location>
        <begin position="21"/>
        <end position="81"/>
    </location>
</feature>
<dbReference type="Gene3D" id="1.10.10.60">
    <property type="entry name" value="Homeodomain-like"/>
    <property type="match status" value="1"/>
</dbReference>
<dbReference type="Proteomes" id="UP000198900">
    <property type="component" value="Unassembled WGS sequence"/>
</dbReference>
<dbReference type="Gene3D" id="1.10.357.10">
    <property type="entry name" value="Tetracycline Repressor, domain 2"/>
    <property type="match status" value="1"/>
</dbReference>
<gene>
    <name evidence="7" type="ORF">SAMN04487926_119141</name>
</gene>
<dbReference type="PRINTS" id="PR00455">
    <property type="entry name" value="HTHTETR"/>
</dbReference>
<evidence type="ECO:0000256" key="1">
    <source>
        <dbReference type="ARBA" id="ARBA00022491"/>
    </source>
</evidence>
<dbReference type="EMBL" id="FNDI01000019">
    <property type="protein sequence ID" value="SDI57746.1"/>
    <property type="molecule type" value="Genomic_DNA"/>
</dbReference>
<dbReference type="PANTHER" id="PTHR30055:SF175">
    <property type="entry name" value="HTH-TYPE TRANSCRIPTIONAL REPRESSOR KSTR2"/>
    <property type="match status" value="1"/>
</dbReference>
<protein>
    <submittedName>
        <fullName evidence="7">Transcriptional regulator, TetR family</fullName>
    </submittedName>
</protein>
<reference evidence="7" key="1">
    <citation type="submission" date="2016-10" db="EMBL/GenBank/DDBJ databases">
        <authorList>
            <person name="Varghese N."/>
            <person name="Submissions S."/>
        </authorList>
    </citation>
    <scope>NUCLEOTIDE SEQUENCE [LARGE SCALE GENOMIC DNA]</scope>
    <source>
        <strain evidence="7">YR281</strain>
    </source>
</reference>
<dbReference type="GO" id="GO:0000976">
    <property type="term" value="F:transcription cis-regulatory region binding"/>
    <property type="evidence" value="ECO:0007669"/>
    <property type="project" value="TreeGrafter"/>
</dbReference>
<dbReference type="InterPro" id="IPR009057">
    <property type="entry name" value="Homeodomain-like_sf"/>
</dbReference>
<dbReference type="GO" id="GO:0003700">
    <property type="term" value="F:DNA-binding transcription factor activity"/>
    <property type="evidence" value="ECO:0007669"/>
    <property type="project" value="TreeGrafter"/>
</dbReference>
<comment type="caution">
    <text evidence="7">The sequence shown here is derived from an EMBL/GenBank/DDBJ whole genome shotgun (WGS) entry which is preliminary data.</text>
</comment>
<evidence type="ECO:0000313" key="7">
    <source>
        <dbReference type="EMBL" id="SDI57746.1"/>
    </source>
</evidence>
<dbReference type="InterPro" id="IPR036271">
    <property type="entry name" value="Tet_transcr_reg_TetR-rel_C_sf"/>
</dbReference>
<keyword evidence="3 5" id="KW-0238">DNA-binding</keyword>
<dbReference type="InterPro" id="IPR001647">
    <property type="entry name" value="HTH_TetR"/>
</dbReference>
<keyword evidence="4" id="KW-0804">Transcription</keyword>
<evidence type="ECO:0000256" key="3">
    <source>
        <dbReference type="ARBA" id="ARBA00023125"/>
    </source>
</evidence>
<dbReference type="PANTHER" id="PTHR30055">
    <property type="entry name" value="HTH-TYPE TRANSCRIPTIONAL REGULATOR RUTR"/>
    <property type="match status" value="1"/>
</dbReference>
<accession>A0A7Z7BCN6</accession>
<dbReference type="InterPro" id="IPR041490">
    <property type="entry name" value="KstR2_TetR_C"/>
</dbReference>
<dbReference type="SUPFAM" id="SSF46689">
    <property type="entry name" value="Homeodomain-like"/>
    <property type="match status" value="1"/>
</dbReference>